<evidence type="ECO:0000313" key="6">
    <source>
        <dbReference type="EMBL" id="GGM81405.1"/>
    </source>
</evidence>
<dbReference type="Gene3D" id="3.40.50.10490">
    <property type="entry name" value="Glucose-6-phosphate isomerase like protein, domain 1"/>
    <property type="match status" value="1"/>
</dbReference>
<feature type="domain" description="SIS" evidence="5">
    <location>
        <begin position="134"/>
        <end position="274"/>
    </location>
</feature>
<evidence type="ECO:0000259" key="5">
    <source>
        <dbReference type="PROSITE" id="PS51464"/>
    </source>
</evidence>
<evidence type="ECO:0000256" key="2">
    <source>
        <dbReference type="ARBA" id="ARBA00023125"/>
    </source>
</evidence>
<keyword evidence="3" id="KW-0804">Transcription</keyword>
<comment type="caution">
    <text evidence="6">The sequence shown here is derived from an EMBL/GenBank/DDBJ whole genome shotgun (WGS) entry which is preliminary data.</text>
</comment>
<organism evidence="6 7">
    <name type="scientific">Dactylosporangium sucinum</name>
    <dbReference type="NCBI Taxonomy" id="1424081"/>
    <lineage>
        <taxon>Bacteria</taxon>
        <taxon>Bacillati</taxon>
        <taxon>Actinomycetota</taxon>
        <taxon>Actinomycetes</taxon>
        <taxon>Micromonosporales</taxon>
        <taxon>Micromonosporaceae</taxon>
        <taxon>Dactylosporangium</taxon>
    </lineage>
</organism>
<evidence type="ECO:0000256" key="1">
    <source>
        <dbReference type="ARBA" id="ARBA00023015"/>
    </source>
</evidence>
<dbReference type="InterPro" id="IPR000281">
    <property type="entry name" value="HTH_RpiR"/>
</dbReference>
<dbReference type="GO" id="GO:0097367">
    <property type="term" value="F:carbohydrate derivative binding"/>
    <property type="evidence" value="ECO:0007669"/>
    <property type="project" value="InterPro"/>
</dbReference>
<proteinExistence type="predicted"/>
<dbReference type="Pfam" id="PF01418">
    <property type="entry name" value="HTH_6"/>
    <property type="match status" value="1"/>
</dbReference>
<dbReference type="InterPro" id="IPR001347">
    <property type="entry name" value="SIS_dom"/>
</dbReference>
<evidence type="ECO:0000259" key="4">
    <source>
        <dbReference type="PROSITE" id="PS51071"/>
    </source>
</evidence>
<keyword evidence="1" id="KW-0805">Transcription regulation</keyword>
<sequence length="292" mass="31260">MVKKAKDGFSGPGVSVLARIRSLLPTLAPSEARVAAFILEHADDVVHMTVAEVAEGAASAESSTVRCCRSLGFQGFQDLKISLARDTASLDQYAYDHVEPGDAPGDVLLKVMTFTAQVIRDAAGSIDPVTFEEAVAKINAADEILAIGFGASYLVARSVHDQFASIGLRVRAPDASNLKYLMSRTAPPGTCGLLISHTGATRDLIRCAEALRSRGVPTVAITSFPRSRLADRVDHALVASGRELAFRFESLSGRLAHLAVVDALYLALARASPERARASLDIYYDMESSWRI</sequence>
<name>A0A917UCQ9_9ACTN</name>
<dbReference type="SUPFAM" id="SSF46689">
    <property type="entry name" value="Homeodomain-like"/>
    <property type="match status" value="1"/>
</dbReference>
<dbReference type="Pfam" id="PF01380">
    <property type="entry name" value="SIS"/>
    <property type="match status" value="1"/>
</dbReference>
<reference evidence="6" key="1">
    <citation type="journal article" date="2014" name="Int. J. Syst. Evol. Microbiol.">
        <title>Complete genome sequence of Corynebacterium casei LMG S-19264T (=DSM 44701T), isolated from a smear-ripened cheese.</title>
        <authorList>
            <consortium name="US DOE Joint Genome Institute (JGI-PGF)"/>
            <person name="Walter F."/>
            <person name="Albersmeier A."/>
            <person name="Kalinowski J."/>
            <person name="Ruckert C."/>
        </authorList>
    </citation>
    <scope>NUCLEOTIDE SEQUENCE</scope>
    <source>
        <strain evidence="6">JCM 19831</strain>
    </source>
</reference>
<dbReference type="InterPro" id="IPR009057">
    <property type="entry name" value="Homeodomain-like_sf"/>
</dbReference>
<reference evidence="6" key="2">
    <citation type="submission" date="2020-09" db="EMBL/GenBank/DDBJ databases">
        <authorList>
            <person name="Sun Q."/>
            <person name="Ohkuma M."/>
        </authorList>
    </citation>
    <scope>NUCLEOTIDE SEQUENCE</scope>
    <source>
        <strain evidence="6">JCM 19831</strain>
    </source>
</reference>
<dbReference type="PANTHER" id="PTHR30514:SF1">
    <property type="entry name" value="HTH-TYPE TRANSCRIPTIONAL REGULATOR HEXR-RELATED"/>
    <property type="match status" value="1"/>
</dbReference>
<evidence type="ECO:0000313" key="7">
    <source>
        <dbReference type="Proteomes" id="UP000642070"/>
    </source>
</evidence>
<dbReference type="InterPro" id="IPR036388">
    <property type="entry name" value="WH-like_DNA-bd_sf"/>
</dbReference>
<dbReference type="InterPro" id="IPR035472">
    <property type="entry name" value="RpiR-like_SIS"/>
</dbReference>
<dbReference type="GO" id="GO:0003700">
    <property type="term" value="F:DNA-binding transcription factor activity"/>
    <property type="evidence" value="ECO:0007669"/>
    <property type="project" value="InterPro"/>
</dbReference>
<dbReference type="EMBL" id="BMPI01000086">
    <property type="protein sequence ID" value="GGM81405.1"/>
    <property type="molecule type" value="Genomic_DNA"/>
</dbReference>
<dbReference type="SUPFAM" id="SSF53697">
    <property type="entry name" value="SIS domain"/>
    <property type="match status" value="1"/>
</dbReference>
<keyword evidence="2" id="KW-0238">DNA-binding</keyword>
<dbReference type="InterPro" id="IPR046348">
    <property type="entry name" value="SIS_dom_sf"/>
</dbReference>
<dbReference type="PROSITE" id="PS51464">
    <property type="entry name" value="SIS"/>
    <property type="match status" value="1"/>
</dbReference>
<protein>
    <submittedName>
        <fullName evidence="6">RpiR family transcriptional regulator</fullName>
    </submittedName>
</protein>
<dbReference type="CDD" id="cd05013">
    <property type="entry name" value="SIS_RpiR"/>
    <property type="match status" value="1"/>
</dbReference>
<keyword evidence="7" id="KW-1185">Reference proteome</keyword>
<dbReference type="GO" id="GO:1901135">
    <property type="term" value="P:carbohydrate derivative metabolic process"/>
    <property type="evidence" value="ECO:0007669"/>
    <property type="project" value="InterPro"/>
</dbReference>
<feature type="domain" description="HTH rpiR-type" evidence="4">
    <location>
        <begin position="14"/>
        <end position="90"/>
    </location>
</feature>
<dbReference type="GO" id="GO:0003677">
    <property type="term" value="F:DNA binding"/>
    <property type="evidence" value="ECO:0007669"/>
    <property type="project" value="UniProtKB-KW"/>
</dbReference>
<dbReference type="InterPro" id="IPR047640">
    <property type="entry name" value="RpiR-like"/>
</dbReference>
<dbReference type="PANTHER" id="PTHR30514">
    <property type="entry name" value="GLUCOKINASE"/>
    <property type="match status" value="1"/>
</dbReference>
<dbReference type="AlphaFoldDB" id="A0A917UCQ9"/>
<dbReference type="Proteomes" id="UP000642070">
    <property type="component" value="Unassembled WGS sequence"/>
</dbReference>
<dbReference type="PROSITE" id="PS51071">
    <property type="entry name" value="HTH_RPIR"/>
    <property type="match status" value="1"/>
</dbReference>
<gene>
    <name evidence="6" type="ORF">GCM10007977_098500</name>
</gene>
<dbReference type="Gene3D" id="1.10.10.10">
    <property type="entry name" value="Winged helix-like DNA-binding domain superfamily/Winged helix DNA-binding domain"/>
    <property type="match status" value="1"/>
</dbReference>
<evidence type="ECO:0000256" key="3">
    <source>
        <dbReference type="ARBA" id="ARBA00023163"/>
    </source>
</evidence>
<accession>A0A917UCQ9</accession>
<dbReference type="RefSeq" id="WP_190257008.1">
    <property type="nucleotide sequence ID" value="NZ_BMPI01000086.1"/>
</dbReference>